<sequence>MSVPAQGPITLYAPKRNLPIEVPARIIGKKHFHFRSKLKVILPVLLFSGLIGGIYPFVDDVRAVLTQGGSAVTLDAVLDENFNLSLAGNLEGSQLISTTTDSVPLVVNSTELVDDLNADLLDGQHGSYYLDSLGSPWTDAGSFLYPTGGEVLGDPSGSSSKIAGIYLGDSSPLKFGTSGVSFSQSASTLSVTQGNNKINFDSSTLIIDGANDRVGIGVAPESMFHLRYEDNAGSQTSLKAGLFELNLNANDADPFTSYYTAVQGRSRYYGSDTGGFPEDIGHVRGVFGSAFNYGTGTLYASAGVEGSSFVASSGDITEASGVTGVAGITPGSSGSIDRAIAFYTPGIQNSSTGTINEAYGLLVGGLDGGGAVNNNYGIFIENPACAGCTNIWSLYSEAGDNYFGGNVEVGDVLTINELIKTTNTDANAINMYNNGVSLDSYLNLAINLDNDDNDSDEAFVIATNGGSTELLRVEENQLVSTPPIFSTDGLFAGTATGTLGYLSAMEDYGADGLVRLVDTNTDDDSGYQVLRIGVGTDSSGTDTRFISFYADATDEADGTGVGNIHLNDGDVVYDTGGADYAEHVAVSQSVSQGDLISLTSSLGKKASSGERVIGVVSDTAGFVGNSDYERADEGGAIVGFLGQIKTKVAGDIKPGDQIAASEIPGVGTKATEKGPIVGIALQSHSGSEVSKIKVFVNPGWWDPGTVIASGGGIPGDLKVDSVEATKGVFDKLTSAVSAVIESLSVKVAEIASAVIENLKVKFLTIGESSTPTGITIYDRATGEPYCVSVVDGEVATEAGICE</sequence>
<name>A0A1F4UJ62_UNCKA</name>
<dbReference type="AlphaFoldDB" id="A0A1F4UJ62"/>
<evidence type="ECO:0000313" key="1">
    <source>
        <dbReference type="EMBL" id="OGC45005.1"/>
    </source>
</evidence>
<proteinExistence type="predicted"/>
<dbReference type="Gene3D" id="2.40.300.10">
    <property type="entry name" value="Head decoration protein D"/>
    <property type="match status" value="1"/>
</dbReference>
<evidence type="ECO:0008006" key="3">
    <source>
        <dbReference type="Google" id="ProtNLM"/>
    </source>
</evidence>
<comment type="caution">
    <text evidence="1">The sequence shown here is derived from an EMBL/GenBank/DDBJ whole genome shotgun (WGS) entry which is preliminary data.</text>
</comment>
<dbReference type="Proteomes" id="UP000176583">
    <property type="component" value="Unassembled WGS sequence"/>
</dbReference>
<evidence type="ECO:0000313" key="2">
    <source>
        <dbReference type="Proteomes" id="UP000176583"/>
    </source>
</evidence>
<accession>A0A1F4UJ62</accession>
<dbReference type="STRING" id="1802613.A2V54_02845"/>
<dbReference type="EMBL" id="MEUW01000001">
    <property type="protein sequence ID" value="OGC45005.1"/>
    <property type="molecule type" value="Genomic_DNA"/>
</dbReference>
<reference evidence="1 2" key="1">
    <citation type="journal article" date="2016" name="Nat. Commun.">
        <title>Thousands of microbial genomes shed light on interconnected biogeochemical processes in an aquifer system.</title>
        <authorList>
            <person name="Anantharaman K."/>
            <person name="Brown C.T."/>
            <person name="Hug L.A."/>
            <person name="Sharon I."/>
            <person name="Castelle C.J."/>
            <person name="Probst A.J."/>
            <person name="Thomas B.C."/>
            <person name="Singh A."/>
            <person name="Wilkins M.J."/>
            <person name="Karaoz U."/>
            <person name="Brodie E.L."/>
            <person name="Williams K.H."/>
            <person name="Hubbard S.S."/>
            <person name="Banfield J.F."/>
        </authorList>
    </citation>
    <scope>NUCLEOTIDE SEQUENCE [LARGE SCALE GENOMIC DNA]</scope>
</reference>
<gene>
    <name evidence="1" type="ORF">A2V54_02845</name>
</gene>
<protein>
    <recommendedName>
        <fullName evidence="3">Peptidase G2 IMC autoproteolytic cleavage domain-containing protein</fullName>
    </recommendedName>
</protein>
<organism evidence="1 2">
    <name type="scientific">candidate division WWE3 bacterium RBG_19FT_COMBO_53_11</name>
    <dbReference type="NCBI Taxonomy" id="1802613"/>
    <lineage>
        <taxon>Bacteria</taxon>
        <taxon>Katanobacteria</taxon>
    </lineage>
</organism>